<evidence type="ECO:0000313" key="1">
    <source>
        <dbReference type="EMBL" id="PIC25275.1"/>
    </source>
</evidence>
<accession>A0A2G5TD27</accession>
<dbReference type="AlphaFoldDB" id="A0A2G5TD27"/>
<sequence length="115" mass="13695">MNQLAEDLVENNFWGNEDAKLMMMFLSDLKLMGFEFPEILKGEYLEPFMASANETERNANCRRMNLEFELVDPKNYDSQISILQNFEIMTLGDRRILRFRDSEIPRFRDSEILRS</sequence>
<dbReference type="InterPro" id="IPR005049">
    <property type="entry name" value="STL-like"/>
</dbReference>
<name>A0A2G5TD27_9PELO</name>
<dbReference type="Pfam" id="PF03385">
    <property type="entry name" value="STELLO"/>
    <property type="match status" value="1"/>
</dbReference>
<proteinExistence type="predicted"/>
<protein>
    <submittedName>
        <fullName evidence="1">Uncharacterized protein</fullName>
    </submittedName>
</protein>
<comment type="caution">
    <text evidence="1">The sequence shown here is derived from an EMBL/GenBank/DDBJ whole genome shotgun (WGS) entry which is preliminary data.</text>
</comment>
<gene>
    <name evidence="1" type="primary">Cnig_chr_V.g18269</name>
    <name evidence="1" type="ORF">B9Z55_018269</name>
</gene>
<dbReference type="Proteomes" id="UP000230233">
    <property type="component" value="Chromosome V"/>
</dbReference>
<organism evidence="1 2">
    <name type="scientific">Caenorhabditis nigoni</name>
    <dbReference type="NCBI Taxonomy" id="1611254"/>
    <lineage>
        <taxon>Eukaryota</taxon>
        <taxon>Metazoa</taxon>
        <taxon>Ecdysozoa</taxon>
        <taxon>Nematoda</taxon>
        <taxon>Chromadorea</taxon>
        <taxon>Rhabditida</taxon>
        <taxon>Rhabditina</taxon>
        <taxon>Rhabditomorpha</taxon>
        <taxon>Rhabditoidea</taxon>
        <taxon>Rhabditidae</taxon>
        <taxon>Peloderinae</taxon>
        <taxon>Caenorhabditis</taxon>
    </lineage>
</organism>
<evidence type="ECO:0000313" key="2">
    <source>
        <dbReference type="Proteomes" id="UP000230233"/>
    </source>
</evidence>
<dbReference type="OrthoDB" id="6045904at2759"/>
<dbReference type="EMBL" id="PDUG01000005">
    <property type="protein sequence ID" value="PIC25275.1"/>
    <property type="molecule type" value="Genomic_DNA"/>
</dbReference>
<dbReference type="PANTHER" id="PTHR31362">
    <property type="entry name" value="GLYCOSYLTRANSFERASE STELLO1-RELATED"/>
    <property type="match status" value="1"/>
</dbReference>
<keyword evidence="2" id="KW-1185">Reference proteome</keyword>
<reference evidence="2" key="1">
    <citation type="submission" date="2017-10" db="EMBL/GenBank/DDBJ databases">
        <title>Rapid genome shrinkage in a self-fertile nematode reveals novel sperm competition proteins.</title>
        <authorList>
            <person name="Yin D."/>
            <person name="Schwarz E.M."/>
            <person name="Thomas C.G."/>
            <person name="Felde R.L."/>
            <person name="Korf I.F."/>
            <person name="Cutter A.D."/>
            <person name="Schartner C.M."/>
            <person name="Ralston E.J."/>
            <person name="Meyer B.J."/>
            <person name="Haag E.S."/>
        </authorList>
    </citation>
    <scope>NUCLEOTIDE SEQUENCE [LARGE SCALE GENOMIC DNA]</scope>
    <source>
        <strain evidence="2">JU1422</strain>
    </source>
</reference>
<dbReference type="PANTHER" id="PTHR31362:SF0">
    <property type="entry name" value="EXOSTOSIN DOMAIN-CONTAINING PROTEIN-RELATED"/>
    <property type="match status" value="1"/>
</dbReference>